<dbReference type="Proteomes" id="UP000265520">
    <property type="component" value="Unassembled WGS sequence"/>
</dbReference>
<dbReference type="AlphaFoldDB" id="A0A392PVQ1"/>
<dbReference type="EMBL" id="LXQA010094698">
    <property type="protein sequence ID" value="MCI15015.1"/>
    <property type="molecule type" value="Genomic_DNA"/>
</dbReference>
<evidence type="ECO:0000313" key="1">
    <source>
        <dbReference type="EMBL" id="MCI15015.1"/>
    </source>
</evidence>
<accession>A0A392PVQ1</accession>
<feature type="non-terminal residue" evidence="1">
    <location>
        <position position="1"/>
    </location>
</feature>
<reference evidence="1 2" key="1">
    <citation type="journal article" date="2018" name="Front. Plant Sci.">
        <title>Red Clover (Trifolium pratense) and Zigzag Clover (T. medium) - A Picture of Genomic Similarities and Differences.</title>
        <authorList>
            <person name="Dluhosova J."/>
            <person name="Istvanek J."/>
            <person name="Nedelnik J."/>
            <person name="Repkova J."/>
        </authorList>
    </citation>
    <scope>NUCLEOTIDE SEQUENCE [LARGE SCALE GENOMIC DNA]</scope>
    <source>
        <strain evidence="2">cv. 10/8</strain>
        <tissue evidence="1">Leaf</tissue>
    </source>
</reference>
<evidence type="ECO:0000313" key="2">
    <source>
        <dbReference type="Proteomes" id="UP000265520"/>
    </source>
</evidence>
<proteinExistence type="predicted"/>
<sequence length="24" mass="2332">ILLGGSVVGAARGGLGAMRRHVLA</sequence>
<name>A0A392PVQ1_9FABA</name>
<organism evidence="1 2">
    <name type="scientific">Trifolium medium</name>
    <dbReference type="NCBI Taxonomy" id="97028"/>
    <lineage>
        <taxon>Eukaryota</taxon>
        <taxon>Viridiplantae</taxon>
        <taxon>Streptophyta</taxon>
        <taxon>Embryophyta</taxon>
        <taxon>Tracheophyta</taxon>
        <taxon>Spermatophyta</taxon>
        <taxon>Magnoliopsida</taxon>
        <taxon>eudicotyledons</taxon>
        <taxon>Gunneridae</taxon>
        <taxon>Pentapetalae</taxon>
        <taxon>rosids</taxon>
        <taxon>fabids</taxon>
        <taxon>Fabales</taxon>
        <taxon>Fabaceae</taxon>
        <taxon>Papilionoideae</taxon>
        <taxon>50 kb inversion clade</taxon>
        <taxon>NPAAA clade</taxon>
        <taxon>Hologalegina</taxon>
        <taxon>IRL clade</taxon>
        <taxon>Trifolieae</taxon>
        <taxon>Trifolium</taxon>
    </lineage>
</organism>
<keyword evidence="2" id="KW-1185">Reference proteome</keyword>
<comment type="caution">
    <text evidence="1">The sequence shown here is derived from an EMBL/GenBank/DDBJ whole genome shotgun (WGS) entry which is preliminary data.</text>
</comment>
<protein>
    <submittedName>
        <fullName evidence="1">Uncharacterized protein</fullName>
    </submittedName>
</protein>